<keyword evidence="2" id="KW-1185">Reference proteome</keyword>
<evidence type="ECO:0000313" key="2">
    <source>
        <dbReference type="Proteomes" id="UP001518989"/>
    </source>
</evidence>
<dbReference type="PANTHER" id="PTHR21174">
    <property type="match status" value="1"/>
</dbReference>
<gene>
    <name evidence="1" type="ORF">IAI61_00365</name>
</gene>
<sequence>MEEDALRALHTGRAYHGWPHVQALLALWHRHRAALRDPEAVRLAILYHDAVYDPRRDDNEAASAALLRASEAGRVPPARLDAAEALVLATARHMAPDSLPEAVAADARYFLDMDLAILGASPEAFAAYDAAIRTEYAHVPEADYRAGRAGVLRRLLARNPLYLTEAFRATHDAAARRNLSAALARLG</sequence>
<dbReference type="PANTHER" id="PTHR21174:SF0">
    <property type="entry name" value="HD PHOSPHOHYDROLASE FAMILY PROTEIN-RELATED"/>
    <property type="match status" value="1"/>
</dbReference>
<dbReference type="Proteomes" id="UP001518989">
    <property type="component" value="Unassembled WGS sequence"/>
</dbReference>
<accession>A0ABS3KLL6</accession>
<dbReference type="EMBL" id="JACTNG010000001">
    <property type="protein sequence ID" value="MBO1077463.1"/>
    <property type="molecule type" value="Genomic_DNA"/>
</dbReference>
<dbReference type="InterPro" id="IPR009218">
    <property type="entry name" value="HD_phosphohydro"/>
</dbReference>
<name>A0ABS3KLL6_9PROT</name>
<comment type="caution">
    <text evidence="1">The sequence shown here is derived from an EMBL/GenBank/DDBJ whole genome shotgun (WGS) entry which is preliminary data.</text>
</comment>
<dbReference type="SUPFAM" id="SSF109604">
    <property type="entry name" value="HD-domain/PDEase-like"/>
    <property type="match status" value="1"/>
</dbReference>
<dbReference type="PIRSF" id="PIRSF035170">
    <property type="entry name" value="HD_phosphohydro"/>
    <property type="match status" value="1"/>
</dbReference>
<protein>
    <recommendedName>
        <fullName evidence="3">Phosphohydrolase</fullName>
    </recommendedName>
</protein>
<evidence type="ECO:0000313" key="1">
    <source>
        <dbReference type="EMBL" id="MBO1077463.1"/>
    </source>
</evidence>
<organism evidence="1 2">
    <name type="scientific">Roseomonas haemaphysalidis</name>
    <dbReference type="NCBI Taxonomy" id="2768162"/>
    <lineage>
        <taxon>Bacteria</taxon>
        <taxon>Pseudomonadati</taxon>
        <taxon>Pseudomonadota</taxon>
        <taxon>Alphaproteobacteria</taxon>
        <taxon>Acetobacterales</taxon>
        <taxon>Roseomonadaceae</taxon>
        <taxon>Roseomonas</taxon>
    </lineage>
</organism>
<reference evidence="1 2" key="1">
    <citation type="submission" date="2020-09" db="EMBL/GenBank/DDBJ databases">
        <title>Roseomonas.</title>
        <authorList>
            <person name="Zhu W."/>
        </authorList>
    </citation>
    <scope>NUCLEOTIDE SEQUENCE [LARGE SCALE GENOMIC DNA]</scope>
    <source>
        <strain evidence="1 2">573</strain>
    </source>
</reference>
<dbReference type="RefSeq" id="WP_207414902.1">
    <property type="nucleotide sequence ID" value="NZ_CP061177.1"/>
</dbReference>
<evidence type="ECO:0008006" key="3">
    <source>
        <dbReference type="Google" id="ProtNLM"/>
    </source>
</evidence>
<proteinExistence type="predicted"/>